<organism evidence="1 2">
    <name type="scientific">Aspergillus niger ATCC 13496</name>
    <dbReference type="NCBI Taxonomy" id="1353008"/>
    <lineage>
        <taxon>Eukaryota</taxon>
        <taxon>Fungi</taxon>
        <taxon>Dikarya</taxon>
        <taxon>Ascomycota</taxon>
        <taxon>Pezizomycotina</taxon>
        <taxon>Eurotiomycetes</taxon>
        <taxon>Eurotiomycetidae</taxon>
        <taxon>Eurotiales</taxon>
        <taxon>Aspergillaceae</taxon>
        <taxon>Aspergillus</taxon>
        <taxon>Aspergillus subgen. Circumdati</taxon>
    </lineage>
</organism>
<accession>A0A370C5E5</accession>
<gene>
    <name evidence="1" type="ORF">M747DRAFT_275299</name>
</gene>
<name>A0A370C5E5_ASPNG</name>
<dbReference type="Proteomes" id="UP000253845">
    <property type="component" value="Unassembled WGS sequence"/>
</dbReference>
<evidence type="ECO:0000313" key="2">
    <source>
        <dbReference type="Proteomes" id="UP000253845"/>
    </source>
</evidence>
<dbReference type="EMBL" id="KZ851905">
    <property type="protein sequence ID" value="RDH23054.1"/>
    <property type="molecule type" value="Genomic_DNA"/>
</dbReference>
<dbReference type="AlphaFoldDB" id="A0A370C5E5"/>
<evidence type="ECO:0000313" key="1">
    <source>
        <dbReference type="EMBL" id="RDH23054.1"/>
    </source>
</evidence>
<protein>
    <submittedName>
        <fullName evidence="1">Uncharacterized protein</fullName>
    </submittedName>
</protein>
<dbReference type="VEuPathDB" id="FungiDB:M747DRAFT_275299"/>
<sequence length="304" mass="34449">MVTNDVAGRLEYLWKVLVSEPPKELVDSENEEPTEIDAYGPPTLLRSTGVPILFQPMSTSELSKYNIMASGQPMVRDYDPAKADEDPDLQKCSILSWGFYFLQWVFSAMCQHEVKENKTINGLLEHCKLRPISLPDPFLLGCNLHGAYPSIQDEWEPNLILEPDRVDNCRIYPHVTIGLALSHPGKETSMLYGELVALVSAMRSRAIQPQVSDDEDEQEALFNENREDIKCMPREFANETRFPVLLLSCPGPQHARYFYACMDGTRMVIIQSKLYSFEKLGTAPIQLFMRLATSQPLSEAGRKD</sequence>
<proteinExistence type="predicted"/>
<reference evidence="1 2" key="1">
    <citation type="submission" date="2018-07" db="EMBL/GenBank/DDBJ databases">
        <title>Section-level genome sequencing of Aspergillus section Nigri to investigate inter- and intra-species variation.</title>
        <authorList>
            <consortium name="DOE Joint Genome Institute"/>
            <person name="Vesth T.C."/>
            <person name="Nybo J.L."/>
            <person name="Theobald S."/>
            <person name="Frisvad J.C."/>
            <person name="Larsen T.O."/>
            <person name="Nielsen K.F."/>
            <person name="Hoof J.B."/>
            <person name="Brandl J."/>
            <person name="Salamov A."/>
            <person name="Riley R."/>
            <person name="Gladden J.M."/>
            <person name="Phatale P."/>
            <person name="Nielsen M.T."/>
            <person name="Lyhne E.K."/>
            <person name="Kogle M.E."/>
            <person name="Strasser K."/>
            <person name="McDonnell E."/>
            <person name="Barry K."/>
            <person name="Clum A."/>
            <person name="Chen C."/>
            <person name="Nolan M."/>
            <person name="Sandor L."/>
            <person name="Kuo A."/>
            <person name="Lipzen A."/>
            <person name="Hainaut M."/>
            <person name="Drula E."/>
            <person name="Tsang A."/>
            <person name="Magnuson J.K."/>
            <person name="Henrissat B."/>
            <person name="Wiebenga A."/>
            <person name="Simmons B.A."/>
            <person name="Makela M.R."/>
            <person name="De vries R.P."/>
            <person name="Grigoriev I.V."/>
            <person name="Mortensen U.H."/>
            <person name="Baker S.E."/>
            <person name="Andersen M.R."/>
        </authorList>
    </citation>
    <scope>NUCLEOTIDE SEQUENCE [LARGE SCALE GENOMIC DNA]</scope>
    <source>
        <strain evidence="1 2">ATCC 13496</strain>
    </source>
</reference>